<keyword evidence="2" id="KW-1185">Reference proteome</keyword>
<organism evidence="1 2">
    <name type="scientific">Spiromyces aspiralis</name>
    <dbReference type="NCBI Taxonomy" id="68401"/>
    <lineage>
        <taxon>Eukaryota</taxon>
        <taxon>Fungi</taxon>
        <taxon>Fungi incertae sedis</taxon>
        <taxon>Zoopagomycota</taxon>
        <taxon>Kickxellomycotina</taxon>
        <taxon>Kickxellomycetes</taxon>
        <taxon>Kickxellales</taxon>
        <taxon>Kickxellaceae</taxon>
        <taxon>Spiromyces</taxon>
    </lineage>
</organism>
<name>A0ACC1HI60_9FUNG</name>
<dbReference type="EMBL" id="JAMZIH010005306">
    <property type="protein sequence ID" value="KAJ1675438.1"/>
    <property type="molecule type" value="Genomic_DNA"/>
</dbReference>
<protein>
    <submittedName>
        <fullName evidence="1">Uncharacterized protein</fullName>
    </submittedName>
</protein>
<sequence>MPDATGTGSATTTRQYHIYARSSNCNASPGPYAAPRAHANARTCHPASVTIVGGSKQDDGRLHRQSQPGQFNQAVTHPGSIGVSFQHVYGPFCVLQRQRAKL</sequence>
<comment type="caution">
    <text evidence="1">The sequence shown here is derived from an EMBL/GenBank/DDBJ whole genome shotgun (WGS) entry which is preliminary data.</text>
</comment>
<dbReference type="Proteomes" id="UP001145114">
    <property type="component" value="Unassembled WGS sequence"/>
</dbReference>
<proteinExistence type="predicted"/>
<evidence type="ECO:0000313" key="2">
    <source>
        <dbReference type="Proteomes" id="UP001145114"/>
    </source>
</evidence>
<reference evidence="1" key="1">
    <citation type="submission" date="2022-06" db="EMBL/GenBank/DDBJ databases">
        <title>Phylogenomic reconstructions and comparative analyses of Kickxellomycotina fungi.</title>
        <authorList>
            <person name="Reynolds N.K."/>
            <person name="Stajich J.E."/>
            <person name="Barry K."/>
            <person name="Grigoriev I.V."/>
            <person name="Crous P."/>
            <person name="Smith M.E."/>
        </authorList>
    </citation>
    <scope>NUCLEOTIDE SEQUENCE</scope>
    <source>
        <strain evidence="1">RSA 2271</strain>
    </source>
</reference>
<gene>
    <name evidence="1" type="ORF">EV182_001264</name>
</gene>
<evidence type="ECO:0000313" key="1">
    <source>
        <dbReference type="EMBL" id="KAJ1675438.1"/>
    </source>
</evidence>
<accession>A0ACC1HI60</accession>